<proteinExistence type="predicted"/>
<evidence type="ECO:0000313" key="1">
    <source>
        <dbReference type="EMBL" id="KAG2577790.1"/>
    </source>
</evidence>
<evidence type="ECO:0000313" key="2">
    <source>
        <dbReference type="Proteomes" id="UP000823388"/>
    </source>
</evidence>
<dbReference type="Proteomes" id="UP000823388">
    <property type="component" value="Chromosome 6N"/>
</dbReference>
<protein>
    <submittedName>
        <fullName evidence="1">Uncharacterized protein</fullName>
    </submittedName>
</protein>
<keyword evidence="2" id="KW-1185">Reference proteome</keyword>
<dbReference type="EMBL" id="CM029048">
    <property type="protein sequence ID" value="KAG2577790.1"/>
    <property type="molecule type" value="Genomic_DNA"/>
</dbReference>
<sequence length="139" mass="15829">MLTSSTNDSSQAINLTIYYYKDWSSSSRFARHVTSRRLTLVRLRCVILAKNHQTPCNRFIRLSLTALINLCDHFHHKESASPCSRKSSDALPLPHRAPRRSENQAIALMPHKKNSPSILYLWISCSHSIFYVGATSEVT</sequence>
<dbReference type="AlphaFoldDB" id="A0A8T0QXK9"/>
<gene>
    <name evidence="1" type="ORF">PVAP13_6NG172703</name>
</gene>
<comment type="caution">
    <text evidence="1">The sequence shown here is derived from an EMBL/GenBank/DDBJ whole genome shotgun (WGS) entry which is preliminary data.</text>
</comment>
<reference evidence="1" key="1">
    <citation type="submission" date="2020-05" db="EMBL/GenBank/DDBJ databases">
        <title>WGS assembly of Panicum virgatum.</title>
        <authorList>
            <person name="Lovell J.T."/>
            <person name="Jenkins J."/>
            <person name="Shu S."/>
            <person name="Juenger T.E."/>
            <person name="Schmutz J."/>
        </authorList>
    </citation>
    <scope>NUCLEOTIDE SEQUENCE</scope>
    <source>
        <strain evidence="1">AP13</strain>
    </source>
</reference>
<name>A0A8T0QXK9_PANVG</name>
<organism evidence="1 2">
    <name type="scientific">Panicum virgatum</name>
    <name type="common">Blackwell switchgrass</name>
    <dbReference type="NCBI Taxonomy" id="38727"/>
    <lineage>
        <taxon>Eukaryota</taxon>
        <taxon>Viridiplantae</taxon>
        <taxon>Streptophyta</taxon>
        <taxon>Embryophyta</taxon>
        <taxon>Tracheophyta</taxon>
        <taxon>Spermatophyta</taxon>
        <taxon>Magnoliopsida</taxon>
        <taxon>Liliopsida</taxon>
        <taxon>Poales</taxon>
        <taxon>Poaceae</taxon>
        <taxon>PACMAD clade</taxon>
        <taxon>Panicoideae</taxon>
        <taxon>Panicodae</taxon>
        <taxon>Paniceae</taxon>
        <taxon>Panicinae</taxon>
        <taxon>Panicum</taxon>
        <taxon>Panicum sect. Hiantes</taxon>
    </lineage>
</organism>
<accession>A0A8T0QXK9</accession>